<comment type="similarity">
    <text evidence="1 2">Belongs to the small heat shock protein (HSP20) family.</text>
</comment>
<dbReference type="EMBL" id="DVOO01000007">
    <property type="protein sequence ID" value="HIV24537.1"/>
    <property type="molecule type" value="Genomic_DNA"/>
</dbReference>
<organism evidence="4 5">
    <name type="scientific">Candidatus Scatomonas pullistercoris</name>
    <dbReference type="NCBI Taxonomy" id="2840920"/>
    <lineage>
        <taxon>Bacteria</taxon>
        <taxon>Bacillati</taxon>
        <taxon>Bacillota</taxon>
        <taxon>Clostridia</taxon>
        <taxon>Lachnospirales</taxon>
        <taxon>Lachnospiraceae</taxon>
        <taxon>Lachnospiraceae incertae sedis</taxon>
        <taxon>Candidatus Scatomonas</taxon>
    </lineage>
</organism>
<evidence type="ECO:0000313" key="5">
    <source>
        <dbReference type="Proteomes" id="UP000824169"/>
    </source>
</evidence>
<gene>
    <name evidence="4" type="ORF">IAB71_01930</name>
</gene>
<dbReference type="InterPro" id="IPR008978">
    <property type="entry name" value="HSP20-like_chaperone"/>
</dbReference>
<dbReference type="PANTHER" id="PTHR11527">
    <property type="entry name" value="HEAT-SHOCK PROTEIN 20 FAMILY MEMBER"/>
    <property type="match status" value="1"/>
</dbReference>
<proteinExistence type="inferred from homology"/>
<protein>
    <submittedName>
        <fullName evidence="4">Hsp20/alpha crystallin family protein</fullName>
    </submittedName>
</protein>
<evidence type="ECO:0000256" key="2">
    <source>
        <dbReference type="RuleBase" id="RU003616"/>
    </source>
</evidence>
<dbReference type="PROSITE" id="PS01031">
    <property type="entry name" value="SHSP"/>
    <property type="match status" value="1"/>
</dbReference>
<reference evidence="4" key="1">
    <citation type="submission" date="2020-10" db="EMBL/GenBank/DDBJ databases">
        <authorList>
            <person name="Gilroy R."/>
        </authorList>
    </citation>
    <scope>NUCLEOTIDE SEQUENCE</scope>
    <source>
        <strain evidence="4">CHK188-20938</strain>
    </source>
</reference>
<evidence type="ECO:0000256" key="1">
    <source>
        <dbReference type="PROSITE-ProRule" id="PRU00285"/>
    </source>
</evidence>
<dbReference type="InterPro" id="IPR031107">
    <property type="entry name" value="Small_HSP"/>
</dbReference>
<accession>A0A9D1TAC4</accession>
<dbReference type="SUPFAM" id="SSF49764">
    <property type="entry name" value="HSP20-like chaperones"/>
    <property type="match status" value="1"/>
</dbReference>
<evidence type="ECO:0000259" key="3">
    <source>
        <dbReference type="PROSITE" id="PS01031"/>
    </source>
</evidence>
<evidence type="ECO:0000313" key="4">
    <source>
        <dbReference type="EMBL" id="HIV24537.1"/>
    </source>
</evidence>
<dbReference type="Pfam" id="PF00011">
    <property type="entry name" value="HSP20"/>
    <property type="match status" value="1"/>
</dbReference>
<dbReference type="Gene3D" id="2.60.40.790">
    <property type="match status" value="1"/>
</dbReference>
<dbReference type="AlphaFoldDB" id="A0A9D1TAC4"/>
<dbReference type="CDD" id="cd06471">
    <property type="entry name" value="ACD_LpsHSP_like"/>
    <property type="match status" value="1"/>
</dbReference>
<dbReference type="Proteomes" id="UP000824169">
    <property type="component" value="Unassembled WGS sequence"/>
</dbReference>
<feature type="domain" description="SHSP" evidence="3">
    <location>
        <begin position="28"/>
        <end position="143"/>
    </location>
</feature>
<name>A0A9D1TAC4_9FIRM</name>
<reference evidence="4" key="2">
    <citation type="journal article" date="2021" name="PeerJ">
        <title>Extensive microbial diversity within the chicken gut microbiome revealed by metagenomics and culture.</title>
        <authorList>
            <person name="Gilroy R."/>
            <person name="Ravi A."/>
            <person name="Getino M."/>
            <person name="Pursley I."/>
            <person name="Horton D.L."/>
            <person name="Alikhan N.F."/>
            <person name="Baker D."/>
            <person name="Gharbi K."/>
            <person name="Hall N."/>
            <person name="Watson M."/>
            <person name="Adriaenssens E.M."/>
            <person name="Foster-Nyarko E."/>
            <person name="Jarju S."/>
            <person name="Secka A."/>
            <person name="Antonio M."/>
            <person name="Oren A."/>
            <person name="Chaudhuri R.R."/>
            <person name="La Ragione R."/>
            <person name="Hildebrand F."/>
            <person name="Pallen M.J."/>
        </authorList>
    </citation>
    <scope>NUCLEOTIDE SEQUENCE</scope>
    <source>
        <strain evidence="4">CHK188-20938</strain>
    </source>
</reference>
<dbReference type="InterPro" id="IPR002068">
    <property type="entry name" value="A-crystallin/Hsp20_dom"/>
</dbReference>
<comment type="caution">
    <text evidence="4">The sequence shown here is derived from an EMBL/GenBank/DDBJ whole genome shotgun (WGS) entry which is preliminary data.</text>
</comment>
<sequence length="144" mass="16655">MLMPSIFGENLFDDFMFRPWRSDFFSGAQTAKNVMNTDVREKDDSYELDIELPGYKKEDVSAKLENGYLTIQAVKKAEDGEKDQKGSYIRRERYAGTCSRSFYVGEDVQQEDIHAKFEDGILKLTVPKVDQKKVEEKKYISIEG</sequence>